<keyword evidence="1" id="KW-0732">Signal</keyword>
<feature type="chain" id="PRO_5026654734" description="Secreted protein" evidence="1">
    <location>
        <begin position="29"/>
        <end position="315"/>
    </location>
</feature>
<accession>A0A6J4USL1</accession>
<dbReference type="EMBL" id="CADCWL010000069">
    <property type="protein sequence ID" value="CAA9559246.1"/>
    <property type="molecule type" value="Genomic_DNA"/>
</dbReference>
<feature type="signal peptide" evidence="1">
    <location>
        <begin position="1"/>
        <end position="28"/>
    </location>
</feature>
<organism evidence="2">
    <name type="scientific">uncultured Thermomicrobiales bacterium</name>
    <dbReference type="NCBI Taxonomy" id="1645740"/>
    <lineage>
        <taxon>Bacteria</taxon>
        <taxon>Pseudomonadati</taxon>
        <taxon>Thermomicrobiota</taxon>
        <taxon>Thermomicrobia</taxon>
        <taxon>Thermomicrobiales</taxon>
        <taxon>environmental samples</taxon>
    </lineage>
</organism>
<sequence length="315" mass="31991">MRQSRNRLVTMAASVAALGLAITGGASALAQEQEASPAAVFDPRTIIPAHVHAGTCGDLGDIAFPLDEAGYGLPVPVGPEVRPGTTPAAVEAALFPTAGVNPAAVGVTAITATLDQLLDTPHAVTAYRGMEGAEAETQIACGAVGGYRTGDDLVFGLQERNGSAYVGTAWLHDNRDGTTTVSLFLASGLREDAATAAVVRSGEAVPAAGGVDVSAATNQDVALAVAGSVFGAEELVLREGGTTTLRVANGDDLAYRLRIGDLVTSTPIVAGGVTQIHFTTPTDAVYKGQLLHADEDRVLDALRVVVRKDIDAGAA</sequence>
<name>A0A6J4USL1_9BACT</name>
<evidence type="ECO:0000256" key="1">
    <source>
        <dbReference type="SAM" id="SignalP"/>
    </source>
</evidence>
<dbReference type="AlphaFoldDB" id="A0A6J4USL1"/>
<evidence type="ECO:0000313" key="2">
    <source>
        <dbReference type="EMBL" id="CAA9559246.1"/>
    </source>
</evidence>
<gene>
    <name evidence="2" type="ORF">AVDCRST_MAG19-1666</name>
</gene>
<proteinExistence type="predicted"/>
<evidence type="ECO:0008006" key="3">
    <source>
        <dbReference type="Google" id="ProtNLM"/>
    </source>
</evidence>
<protein>
    <recommendedName>
        <fullName evidence="3">Secreted protein</fullName>
    </recommendedName>
</protein>
<reference evidence="2" key="1">
    <citation type="submission" date="2020-02" db="EMBL/GenBank/DDBJ databases">
        <authorList>
            <person name="Meier V. D."/>
        </authorList>
    </citation>
    <scope>NUCLEOTIDE SEQUENCE</scope>
    <source>
        <strain evidence="2">AVDCRST_MAG19</strain>
    </source>
</reference>